<feature type="region of interest" description="Disordered" evidence="1">
    <location>
        <begin position="25"/>
        <end position="50"/>
    </location>
</feature>
<organism evidence="2 3">
    <name type="scientific">Dipteronia dyeriana</name>
    <dbReference type="NCBI Taxonomy" id="168575"/>
    <lineage>
        <taxon>Eukaryota</taxon>
        <taxon>Viridiplantae</taxon>
        <taxon>Streptophyta</taxon>
        <taxon>Embryophyta</taxon>
        <taxon>Tracheophyta</taxon>
        <taxon>Spermatophyta</taxon>
        <taxon>Magnoliopsida</taxon>
        <taxon>eudicotyledons</taxon>
        <taxon>Gunneridae</taxon>
        <taxon>Pentapetalae</taxon>
        <taxon>rosids</taxon>
        <taxon>malvids</taxon>
        <taxon>Sapindales</taxon>
        <taxon>Sapindaceae</taxon>
        <taxon>Hippocastanoideae</taxon>
        <taxon>Acereae</taxon>
        <taxon>Dipteronia</taxon>
    </lineage>
</organism>
<dbReference type="EMBL" id="JANJYI010000002">
    <property type="protein sequence ID" value="KAK2659475.1"/>
    <property type="molecule type" value="Genomic_DNA"/>
</dbReference>
<dbReference type="Proteomes" id="UP001280121">
    <property type="component" value="Unassembled WGS sequence"/>
</dbReference>
<evidence type="ECO:0000256" key="1">
    <source>
        <dbReference type="SAM" id="MobiDB-lite"/>
    </source>
</evidence>
<dbReference type="AlphaFoldDB" id="A0AAD9XH73"/>
<reference evidence="2" key="1">
    <citation type="journal article" date="2023" name="Plant J.">
        <title>Genome sequences and population genomics provide insights into the demographic history, inbreeding, and mutation load of two 'living fossil' tree species of Dipteronia.</title>
        <authorList>
            <person name="Feng Y."/>
            <person name="Comes H.P."/>
            <person name="Chen J."/>
            <person name="Zhu S."/>
            <person name="Lu R."/>
            <person name="Zhang X."/>
            <person name="Li P."/>
            <person name="Qiu J."/>
            <person name="Olsen K.M."/>
            <person name="Qiu Y."/>
        </authorList>
    </citation>
    <scope>NUCLEOTIDE SEQUENCE</scope>
    <source>
        <strain evidence="2">KIB01</strain>
    </source>
</reference>
<keyword evidence="3" id="KW-1185">Reference proteome</keyword>
<name>A0AAD9XH73_9ROSI</name>
<comment type="caution">
    <text evidence="2">The sequence shown here is derived from an EMBL/GenBank/DDBJ whole genome shotgun (WGS) entry which is preliminary data.</text>
</comment>
<evidence type="ECO:0000313" key="3">
    <source>
        <dbReference type="Proteomes" id="UP001280121"/>
    </source>
</evidence>
<proteinExistence type="predicted"/>
<gene>
    <name evidence="2" type="ORF">Ddye_006008</name>
</gene>
<accession>A0AAD9XH73</accession>
<evidence type="ECO:0000313" key="2">
    <source>
        <dbReference type="EMBL" id="KAK2659475.1"/>
    </source>
</evidence>
<protein>
    <submittedName>
        <fullName evidence="2">Uncharacterized protein</fullName>
    </submittedName>
</protein>
<sequence>MMRVGEVDVDRPQIVFVSRVATPSELNMEPPSSSGSKTGRFLTENPASEDEAHFSQIWASRVVDWGLTGVFQKLDKAADEAVIQTIGELMYRYLQGETDSWRPDEDIKVWESWKKLKEIKRAEKQKNETDLVD</sequence>